<evidence type="ECO:0000313" key="2">
    <source>
        <dbReference type="Proteomes" id="UP000280834"/>
    </source>
</evidence>
<dbReference type="WBParaSite" id="BTMF_0000318201-mRNA-1">
    <property type="protein sequence ID" value="BTMF_0000318201-mRNA-1"/>
    <property type="gene ID" value="BTMF_0000318201"/>
</dbReference>
<name>A0A0R3QA21_9BILA</name>
<protein>
    <submittedName>
        <fullName evidence="3">Ovule protein</fullName>
    </submittedName>
</protein>
<keyword evidence="2" id="KW-1185">Reference proteome</keyword>
<dbReference type="AlphaFoldDB" id="A0A0R3QA21"/>
<reference evidence="1 2" key="2">
    <citation type="submission" date="2018-11" db="EMBL/GenBank/DDBJ databases">
        <authorList>
            <consortium name="Pathogen Informatics"/>
        </authorList>
    </citation>
    <scope>NUCLEOTIDE SEQUENCE [LARGE SCALE GENOMIC DNA]</scope>
</reference>
<gene>
    <name evidence="1" type="ORF">BTMF_LOCUS2503</name>
</gene>
<accession>A0A0R3QA21</accession>
<evidence type="ECO:0000313" key="3">
    <source>
        <dbReference type="WBParaSite" id="BTMF_0000318201-mRNA-1"/>
    </source>
</evidence>
<organism evidence="3">
    <name type="scientific">Brugia timori</name>
    <dbReference type="NCBI Taxonomy" id="42155"/>
    <lineage>
        <taxon>Eukaryota</taxon>
        <taxon>Metazoa</taxon>
        <taxon>Ecdysozoa</taxon>
        <taxon>Nematoda</taxon>
        <taxon>Chromadorea</taxon>
        <taxon>Rhabditida</taxon>
        <taxon>Spirurina</taxon>
        <taxon>Spiruromorpha</taxon>
        <taxon>Filarioidea</taxon>
        <taxon>Onchocercidae</taxon>
        <taxon>Brugia</taxon>
    </lineage>
</organism>
<proteinExistence type="predicted"/>
<evidence type="ECO:0000313" key="1">
    <source>
        <dbReference type="EMBL" id="VDO12709.1"/>
    </source>
</evidence>
<reference evidence="3" key="1">
    <citation type="submission" date="2017-02" db="UniProtKB">
        <authorList>
            <consortium name="WormBaseParasite"/>
        </authorList>
    </citation>
    <scope>IDENTIFICATION</scope>
</reference>
<dbReference type="Proteomes" id="UP000280834">
    <property type="component" value="Unassembled WGS sequence"/>
</dbReference>
<dbReference type="STRING" id="42155.A0A0R3QA21"/>
<dbReference type="EMBL" id="UZAG01002070">
    <property type="protein sequence ID" value="VDO12709.1"/>
    <property type="molecule type" value="Genomic_DNA"/>
</dbReference>
<sequence length="53" mass="6110">FFFFLKVYSIRFETIYGIGNQKLDSTEVFFTANETFKAVSLTVRSQVSCNICV</sequence>